<evidence type="ECO:0000313" key="1">
    <source>
        <dbReference type="EMBL" id="KAK3916514.1"/>
    </source>
</evidence>
<dbReference type="EMBL" id="JAHWGI010000537">
    <property type="protein sequence ID" value="KAK3916514.1"/>
    <property type="molecule type" value="Genomic_DNA"/>
</dbReference>
<dbReference type="PANTHER" id="PTHR31025:SF9">
    <property type="entry name" value="SI:DKEY-286J15.1"/>
    <property type="match status" value="1"/>
</dbReference>
<dbReference type="AlphaFoldDB" id="A0AAE1H825"/>
<name>A0AAE1H825_9NEOP</name>
<accession>A0AAE1H825</accession>
<comment type="caution">
    <text evidence="1">The sequence shown here is derived from an EMBL/GenBank/DDBJ whole genome shotgun (WGS) entry which is preliminary data.</text>
</comment>
<reference evidence="1" key="2">
    <citation type="journal article" date="2023" name="BMC Genomics">
        <title>Pest status, molecular evolution, and epigenetic factors derived from the genome assembly of Frankliniella fusca, a thysanopteran phytovirus vector.</title>
        <authorList>
            <person name="Catto M.A."/>
            <person name="Labadie P.E."/>
            <person name="Jacobson A.L."/>
            <person name="Kennedy G.G."/>
            <person name="Srinivasan R."/>
            <person name="Hunt B.G."/>
        </authorList>
    </citation>
    <scope>NUCLEOTIDE SEQUENCE</scope>
    <source>
        <strain evidence="1">PL_HMW_Pooled</strain>
    </source>
</reference>
<evidence type="ECO:0000313" key="2">
    <source>
        <dbReference type="Proteomes" id="UP001219518"/>
    </source>
</evidence>
<keyword evidence="2" id="KW-1185">Reference proteome</keyword>
<dbReference type="Proteomes" id="UP001219518">
    <property type="component" value="Unassembled WGS sequence"/>
</dbReference>
<sequence>MSPAVEKWFRDNEMADLVPVFARQKLFTFRLLKGLTSDLLREFIPEIGVRINFMQSIKVLDESPNLLSELRTEPLVDQQTDSEEIDDDLDIDGSEIVDEHGNPIVVMKLGENSTSECFTPDPPLKKRRVEVSTPISRQGKENRKTIQVPFHILEQQAIEKIRNLDFKSLLKEDVFTSHVLETYELSGDLSDQDRGYIVAVAAKYLLNLTPRVTSLAYNCMADKVIEIFPHENKSLYFFASNVKGKNSSGKLPSKIKNIKFSLNKRGSSSGSRNILQTFKEVNSQGSETTVQATLTESTEDEVRQAIISLQHTSLDSWPEILRLWSFTHTYRRQLGANSETFSDFKEWDVLKSANGHLLLCQDFKELYPSREDLFIAKWDKVKGAIISLVRKETAKTDVTTQQLLQSLDTAPDGQSDPIVLSQLASLCCKRGRGNCKSANKEICSPTSARSAFLLHITTPNDLTRQVHNYMATLYKEKRLFQPIIILVGPSLSEISASYVQIQDVRYYVRTPLAAVDVCFKSFFALDLQYPSLAYPIWLFIQKFFYNIVTEADSNVPRVVSVLSSLKSAMSRQAV</sequence>
<reference evidence="1" key="1">
    <citation type="submission" date="2021-07" db="EMBL/GenBank/DDBJ databases">
        <authorList>
            <person name="Catto M.A."/>
            <person name="Jacobson A."/>
            <person name="Kennedy G."/>
            <person name="Labadie P."/>
            <person name="Hunt B.G."/>
            <person name="Srinivasan R."/>
        </authorList>
    </citation>
    <scope>NUCLEOTIDE SEQUENCE</scope>
    <source>
        <strain evidence="1">PL_HMW_Pooled</strain>
        <tissue evidence="1">Head</tissue>
    </source>
</reference>
<proteinExistence type="predicted"/>
<protein>
    <submittedName>
        <fullName evidence="1">Linear gramicidin synthase subunit D</fullName>
    </submittedName>
</protein>
<gene>
    <name evidence="1" type="ORF">KUF71_006285</name>
</gene>
<dbReference type="PANTHER" id="PTHR31025">
    <property type="entry name" value="SI:CH211-196P9.1-RELATED"/>
    <property type="match status" value="1"/>
</dbReference>
<organism evidence="1 2">
    <name type="scientific">Frankliniella fusca</name>
    <dbReference type="NCBI Taxonomy" id="407009"/>
    <lineage>
        <taxon>Eukaryota</taxon>
        <taxon>Metazoa</taxon>
        <taxon>Ecdysozoa</taxon>
        <taxon>Arthropoda</taxon>
        <taxon>Hexapoda</taxon>
        <taxon>Insecta</taxon>
        <taxon>Pterygota</taxon>
        <taxon>Neoptera</taxon>
        <taxon>Paraneoptera</taxon>
        <taxon>Thysanoptera</taxon>
        <taxon>Terebrantia</taxon>
        <taxon>Thripoidea</taxon>
        <taxon>Thripidae</taxon>
        <taxon>Frankliniella</taxon>
    </lineage>
</organism>